<evidence type="ECO:0000256" key="13">
    <source>
        <dbReference type="ARBA" id="ARBA00023075"/>
    </source>
</evidence>
<comment type="similarity">
    <text evidence="16">Belongs to the NqrC family.</text>
</comment>
<name>A0A7H0VFW9_9FLAO</name>
<dbReference type="InterPro" id="IPR007329">
    <property type="entry name" value="FMN-bd"/>
</dbReference>
<evidence type="ECO:0000256" key="4">
    <source>
        <dbReference type="ARBA" id="ARBA00022553"/>
    </source>
</evidence>
<evidence type="ECO:0000256" key="6">
    <source>
        <dbReference type="ARBA" id="ARBA00022643"/>
    </source>
</evidence>
<comment type="cofactor">
    <cofactor evidence="16">
        <name>FMN</name>
        <dbReference type="ChEBI" id="CHEBI:58210"/>
    </cofactor>
</comment>
<evidence type="ECO:0000256" key="9">
    <source>
        <dbReference type="ARBA" id="ARBA00022989"/>
    </source>
</evidence>
<dbReference type="KEGG" id="chyd:H4K34_01885"/>
<keyword evidence="19" id="KW-1185">Reference proteome</keyword>
<dbReference type="NCBIfam" id="TIGR01938">
    <property type="entry name" value="nqrC"/>
    <property type="match status" value="1"/>
</dbReference>
<evidence type="ECO:0000256" key="16">
    <source>
        <dbReference type="HAMAP-Rule" id="MF_00427"/>
    </source>
</evidence>
<dbReference type="GO" id="GO:0016655">
    <property type="term" value="F:oxidoreductase activity, acting on NAD(P)H, quinone or similar compound as acceptor"/>
    <property type="evidence" value="ECO:0007669"/>
    <property type="project" value="UniProtKB-UniRule"/>
</dbReference>
<comment type="function">
    <text evidence="16">NQR complex catalyzes the reduction of ubiquinone-1 to ubiquinol by two successive reactions, coupled with the transport of Na(+) ions from the cytoplasm to the periplasm. NqrA to NqrE are probably involved in the second step, the conversion of ubisemiquinone to ubiquinol.</text>
</comment>
<dbReference type="AlphaFoldDB" id="A0A7H0VFW9"/>
<dbReference type="Pfam" id="PF04205">
    <property type="entry name" value="FMN_bind"/>
    <property type="match status" value="1"/>
</dbReference>
<dbReference type="EMBL" id="CP060139">
    <property type="protein sequence ID" value="QNR24617.1"/>
    <property type="molecule type" value="Genomic_DNA"/>
</dbReference>
<keyword evidence="11 16" id="KW-0915">Sodium</keyword>
<dbReference type="PANTHER" id="PTHR37838">
    <property type="entry name" value="NA(+)-TRANSLOCATING NADH-QUINONE REDUCTASE SUBUNIT C"/>
    <property type="match status" value="1"/>
</dbReference>
<gene>
    <name evidence="16 18" type="primary">nqrC</name>
    <name evidence="18" type="ORF">H4K34_01885</name>
</gene>
<dbReference type="Proteomes" id="UP000516305">
    <property type="component" value="Chromosome"/>
</dbReference>
<keyword evidence="9 16" id="KW-1133">Transmembrane helix</keyword>
<evidence type="ECO:0000313" key="19">
    <source>
        <dbReference type="Proteomes" id="UP000516305"/>
    </source>
</evidence>
<comment type="catalytic activity">
    <reaction evidence="16">
        <text>a ubiquinone + n Na(+)(in) + NADH + H(+) = a ubiquinol + n Na(+)(out) + NAD(+)</text>
        <dbReference type="Rhea" id="RHEA:47748"/>
        <dbReference type="Rhea" id="RHEA-COMP:9565"/>
        <dbReference type="Rhea" id="RHEA-COMP:9566"/>
        <dbReference type="ChEBI" id="CHEBI:15378"/>
        <dbReference type="ChEBI" id="CHEBI:16389"/>
        <dbReference type="ChEBI" id="CHEBI:17976"/>
        <dbReference type="ChEBI" id="CHEBI:29101"/>
        <dbReference type="ChEBI" id="CHEBI:57540"/>
        <dbReference type="ChEBI" id="CHEBI:57945"/>
        <dbReference type="EC" id="7.2.1.1"/>
    </reaction>
</comment>
<keyword evidence="6 16" id="KW-0288">FMN</keyword>
<keyword evidence="7 16" id="KW-0812">Transmembrane</keyword>
<keyword evidence="2 16" id="KW-1003">Cell membrane</keyword>
<evidence type="ECO:0000256" key="14">
    <source>
        <dbReference type="ARBA" id="ARBA00023136"/>
    </source>
</evidence>
<dbReference type="InterPro" id="IPR010204">
    <property type="entry name" value="NqrC"/>
</dbReference>
<comment type="caution">
    <text evidence="16">Lacks conserved residue(s) required for the propagation of feature annotation.</text>
</comment>
<dbReference type="GO" id="GO:0006814">
    <property type="term" value="P:sodium ion transport"/>
    <property type="evidence" value="ECO:0007669"/>
    <property type="project" value="UniProtKB-UniRule"/>
</dbReference>
<dbReference type="GO" id="GO:0010181">
    <property type="term" value="F:FMN binding"/>
    <property type="evidence" value="ECO:0007669"/>
    <property type="project" value="UniProtKB-UniRule"/>
</dbReference>
<keyword evidence="4 16" id="KW-0597">Phosphoprotein</keyword>
<dbReference type="SMART" id="SM00900">
    <property type="entry name" value="FMN_bind"/>
    <property type="match status" value="1"/>
</dbReference>
<feature type="transmembrane region" description="Helical" evidence="16">
    <location>
        <begin position="12"/>
        <end position="31"/>
    </location>
</feature>
<protein>
    <recommendedName>
        <fullName evidence="16">Na(+)-translocating NADH-quinone reductase subunit C</fullName>
        <shortName evidence="16">Na(+)-NQR subunit C</shortName>
        <shortName evidence="16">Na(+)-translocating NQR subunit C</shortName>
        <ecNumber evidence="16">7.2.1.1</ecNumber>
    </recommendedName>
    <alternativeName>
        <fullName evidence="16">NQR complex subunit C</fullName>
    </alternativeName>
    <alternativeName>
        <fullName evidence="16">NQR-1 subunit C</fullName>
    </alternativeName>
</protein>
<evidence type="ECO:0000256" key="1">
    <source>
        <dbReference type="ARBA" id="ARBA00022448"/>
    </source>
</evidence>
<sequence>MDVNKNSYTFTFAAVMVIVVAAMLSFAATSLKPMQDNNIRLEKMQNILSSINIEVSREEAEEAYDKYITKEVVINNSKEVSGIAAFDVEMSKEVAKAPMERNAPLYIADKDGETYYIIPMRGKGLWGPIWGYISLEKNVSTIYGATFDHKSETPGLGAEIKGESFTSLFPGKEMLEDNGSFTGIQVMKGNASGEHQVNGISGGTITSVGVQTMISDCMKSYVDYLKTVKTASAGTMEDNRLATIDQ</sequence>
<keyword evidence="15 16" id="KW-0739">Sodium transport</keyword>
<keyword evidence="10 16" id="KW-0520">NAD</keyword>
<proteinExistence type="inferred from homology"/>
<evidence type="ECO:0000256" key="2">
    <source>
        <dbReference type="ARBA" id="ARBA00022475"/>
    </source>
</evidence>
<reference evidence="18 19" key="1">
    <citation type="submission" date="2020-08" db="EMBL/GenBank/DDBJ databases">
        <title>Croceimicrobium hydrocarbonivorans gen. nov., sp. nov., a novel marine bacterium isolated from a bacterial consortium that degrades polyethylene terephthalate.</title>
        <authorList>
            <person name="Liu R."/>
        </authorList>
    </citation>
    <scope>NUCLEOTIDE SEQUENCE [LARGE SCALE GENOMIC DNA]</scope>
    <source>
        <strain evidence="18 19">A20-9</strain>
    </source>
</reference>
<feature type="domain" description="FMN-binding" evidence="17">
    <location>
        <begin position="124"/>
        <end position="221"/>
    </location>
</feature>
<evidence type="ECO:0000256" key="3">
    <source>
        <dbReference type="ARBA" id="ARBA00022519"/>
    </source>
</evidence>
<dbReference type="RefSeq" id="WP_210759144.1">
    <property type="nucleotide sequence ID" value="NZ_CP060139.1"/>
</dbReference>
<keyword evidence="5 16" id="KW-0285">Flavoprotein</keyword>
<evidence type="ECO:0000256" key="5">
    <source>
        <dbReference type="ARBA" id="ARBA00022630"/>
    </source>
</evidence>
<dbReference type="PANTHER" id="PTHR37838:SF1">
    <property type="entry name" value="NA(+)-TRANSLOCATING NADH-QUINONE REDUCTASE SUBUNIT C"/>
    <property type="match status" value="1"/>
</dbReference>
<evidence type="ECO:0000256" key="12">
    <source>
        <dbReference type="ARBA" id="ARBA00023065"/>
    </source>
</evidence>
<keyword evidence="3" id="KW-0997">Cell inner membrane</keyword>
<keyword evidence="12 16" id="KW-0406">Ion transport</keyword>
<dbReference type="HAMAP" id="MF_00427">
    <property type="entry name" value="NqrC"/>
    <property type="match status" value="1"/>
</dbReference>
<evidence type="ECO:0000256" key="11">
    <source>
        <dbReference type="ARBA" id="ARBA00023053"/>
    </source>
</evidence>
<evidence type="ECO:0000256" key="8">
    <source>
        <dbReference type="ARBA" id="ARBA00022967"/>
    </source>
</evidence>
<keyword evidence="8 16" id="KW-1278">Translocase</keyword>
<evidence type="ECO:0000256" key="7">
    <source>
        <dbReference type="ARBA" id="ARBA00022692"/>
    </source>
</evidence>
<keyword evidence="14 16" id="KW-0472">Membrane</keyword>
<evidence type="ECO:0000259" key="17">
    <source>
        <dbReference type="SMART" id="SM00900"/>
    </source>
</evidence>
<organism evidence="18 19">
    <name type="scientific">Croceimicrobium hydrocarbonivorans</name>
    <dbReference type="NCBI Taxonomy" id="2761580"/>
    <lineage>
        <taxon>Bacteria</taxon>
        <taxon>Pseudomonadati</taxon>
        <taxon>Bacteroidota</taxon>
        <taxon>Flavobacteriia</taxon>
        <taxon>Flavobacteriales</taxon>
        <taxon>Owenweeksiaceae</taxon>
        <taxon>Croceimicrobium</taxon>
    </lineage>
</organism>
<accession>A0A7H0VFW9</accession>
<comment type="subunit">
    <text evidence="16">Composed of six subunits; NqrA, NqrB, NqrC, NqrD, NqrE and NqrF.</text>
</comment>
<evidence type="ECO:0000256" key="10">
    <source>
        <dbReference type="ARBA" id="ARBA00023027"/>
    </source>
</evidence>
<evidence type="ECO:0000256" key="15">
    <source>
        <dbReference type="ARBA" id="ARBA00023201"/>
    </source>
</evidence>
<feature type="modified residue" description="FMN phosphoryl threonine" evidence="16">
    <location>
        <position position="204"/>
    </location>
</feature>
<evidence type="ECO:0000313" key="18">
    <source>
        <dbReference type="EMBL" id="QNR24617.1"/>
    </source>
</evidence>
<comment type="subcellular location">
    <subcellularLocation>
        <location evidence="16">Cell membrane</location>
        <topology evidence="16">Single-pass membrane protein</topology>
    </subcellularLocation>
</comment>
<keyword evidence="1 16" id="KW-0813">Transport</keyword>
<dbReference type="GO" id="GO:0005886">
    <property type="term" value="C:plasma membrane"/>
    <property type="evidence" value="ECO:0007669"/>
    <property type="project" value="UniProtKB-SubCell"/>
</dbReference>
<dbReference type="EC" id="7.2.1.1" evidence="16"/>
<keyword evidence="13 16" id="KW-0830">Ubiquinone</keyword>